<keyword evidence="3" id="KW-1185">Reference proteome</keyword>
<dbReference type="PANTHER" id="PTHR33768:SF7">
    <property type="entry name" value="CFAP97 DOMAIN CONTAINING 2"/>
    <property type="match status" value="1"/>
</dbReference>
<accession>A0AAY4EF56</accession>
<evidence type="ECO:0000313" key="3">
    <source>
        <dbReference type="Proteomes" id="UP000694580"/>
    </source>
</evidence>
<dbReference type="Pfam" id="PF13879">
    <property type="entry name" value="Hmw_CFAP97"/>
    <property type="match status" value="1"/>
</dbReference>
<dbReference type="InterPro" id="IPR038792">
    <property type="entry name" value="CFAP97D1/2"/>
</dbReference>
<dbReference type="AlphaFoldDB" id="A0AAY4EF56"/>
<reference evidence="2" key="2">
    <citation type="submission" date="2025-08" db="UniProtKB">
        <authorList>
            <consortium name="Ensembl"/>
        </authorList>
    </citation>
    <scope>IDENTIFICATION</scope>
</reference>
<dbReference type="Ensembl" id="ENSDCDT00010066314.1">
    <property type="protein sequence ID" value="ENSDCDP00010055711.1"/>
    <property type="gene ID" value="ENSDCDG00010031895.1"/>
</dbReference>
<dbReference type="GeneTree" id="ENSGT00940000164099"/>
<dbReference type="InterPro" id="IPR029488">
    <property type="entry name" value="Hmw/CFAP97"/>
</dbReference>
<dbReference type="Proteomes" id="UP000694580">
    <property type="component" value="Chromosome 9"/>
</dbReference>
<dbReference type="PANTHER" id="PTHR33768">
    <property type="entry name" value="MIP11318P"/>
    <property type="match status" value="1"/>
</dbReference>
<comment type="similarity">
    <text evidence="1">Belongs to the CFAP97 family.</text>
</comment>
<proteinExistence type="inferred from homology"/>
<evidence type="ECO:0000313" key="2">
    <source>
        <dbReference type="Ensembl" id="ENSDCDP00010055711.1"/>
    </source>
</evidence>
<protein>
    <submittedName>
        <fullName evidence="2">Uncharacterized protein</fullName>
    </submittedName>
</protein>
<evidence type="ECO:0000256" key="1">
    <source>
        <dbReference type="ARBA" id="ARBA00008315"/>
    </source>
</evidence>
<organism evidence="2 3">
    <name type="scientific">Denticeps clupeoides</name>
    <name type="common">denticle herring</name>
    <dbReference type="NCBI Taxonomy" id="299321"/>
    <lineage>
        <taxon>Eukaryota</taxon>
        <taxon>Metazoa</taxon>
        <taxon>Chordata</taxon>
        <taxon>Craniata</taxon>
        <taxon>Vertebrata</taxon>
        <taxon>Euteleostomi</taxon>
        <taxon>Actinopterygii</taxon>
        <taxon>Neopterygii</taxon>
        <taxon>Teleostei</taxon>
        <taxon>Clupei</taxon>
        <taxon>Clupeiformes</taxon>
        <taxon>Denticipitoidei</taxon>
        <taxon>Denticipitidae</taxon>
        <taxon>Denticeps</taxon>
    </lineage>
</organism>
<reference evidence="2" key="3">
    <citation type="submission" date="2025-09" db="UniProtKB">
        <authorList>
            <consortium name="Ensembl"/>
        </authorList>
    </citation>
    <scope>IDENTIFICATION</scope>
</reference>
<sequence>MAHLAYQPAQPCVSRLLQYKWDKSAYNMHRMKATINSNPPKTYNHLLVKKKKQKLEEERIGTIKRDNNILLGKISHIMRTTGSIDNRKDQAIKRKQLELLRITVENRRTEERLRRCAPSYSVQRWRDDWRETLRLTEAISRYPQVMTSCHDTQGSCHNTQGTCCDTRESCSL</sequence>
<name>A0AAY4EF56_9TELE</name>
<reference evidence="2 3" key="1">
    <citation type="submission" date="2020-06" db="EMBL/GenBank/DDBJ databases">
        <authorList>
            <consortium name="Wellcome Sanger Institute Data Sharing"/>
        </authorList>
    </citation>
    <scope>NUCLEOTIDE SEQUENCE [LARGE SCALE GENOMIC DNA]</scope>
</reference>